<dbReference type="OrthoDB" id="19996at2759"/>
<feature type="region of interest" description="Disordered" evidence="2">
    <location>
        <begin position="523"/>
        <end position="577"/>
    </location>
</feature>
<feature type="compositionally biased region" description="Polar residues" evidence="2">
    <location>
        <begin position="526"/>
        <end position="546"/>
    </location>
</feature>
<proteinExistence type="inferred from homology"/>
<dbReference type="Gene3D" id="2.60.40.150">
    <property type="entry name" value="C2 domain"/>
    <property type="match status" value="1"/>
</dbReference>
<evidence type="ECO:0000313" key="4">
    <source>
        <dbReference type="EMBL" id="KXN71422.1"/>
    </source>
</evidence>
<feature type="compositionally biased region" description="Polar residues" evidence="2">
    <location>
        <begin position="558"/>
        <end position="571"/>
    </location>
</feature>
<comment type="similarity">
    <text evidence="1">Belongs to the CC2D1 family.</text>
</comment>
<dbReference type="Proteomes" id="UP000070444">
    <property type="component" value="Unassembled WGS sequence"/>
</dbReference>
<feature type="region of interest" description="Disordered" evidence="2">
    <location>
        <begin position="96"/>
        <end position="132"/>
    </location>
</feature>
<dbReference type="STRING" id="796925.A0A137P8W8"/>
<dbReference type="SUPFAM" id="SSF49562">
    <property type="entry name" value="C2 domain (Calcium/lipid-binding domain, CaLB)"/>
    <property type="match status" value="1"/>
</dbReference>
<keyword evidence="5" id="KW-1185">Reference proteome</keyword>
<reference evidence="4 5" key="1">
    <citation type="journal article" date="2015" name="Genome Biol. Evol.">
        <title>Phylogenomic analyses indicate that early fungi evolved digesting cell walls of algal ancestors of land plants.</title>
        <authorList>
            <person name="Chang Y."/>
            <person name="Wang S."/>
            <person name="Sekimoto S."/>
            <person name="Aerts A.L."/>
            <person name="Choi C."/>
            <person name="Clum A."/>
            <person name="LaButti K.M."/>
            <person name="Lindquist E.A."/>
            <person name="Yee Ngan C."/>
            <person name="Ohm R.A."/>
            <person name="Salamov A.A."/>
            <person name="Grigoriev I.V."/>
            <person name="Spatafora J.W."/>
            <person name="Berbee M.L."/>
        </authorList>
    </citation>
    <scope>NUCLEOTIDE SEQUENCE [LARGE SCALE GENOMIC DNA]</scope>
    <source>
        <strain evidence="4 5">NRRL 28638</strain>
    </source>
</reference>
<feature type="domain" description="C2" evidence="3">
    <location>
        <begin position="343"/>
        <end position="475"/>
    </location>
</feature>
<dbReference type="SMART" id="SM00685">
    <property type="entry name" value="DM14"/>
    <property type="match status" value="1"/>
</dbReference>
<dbReference type="InterPro" id="IPR006608">
    <property type="entry name" value="CC2D1A/B_DM14"/>
</dbReference>
<evidence type="ECO:0000313" key="5">
    <source>
        <dbReference type="Proteomes" id="UP000070444"/>
    </source>
</evidence>
<feature type="compositionally biased region" description="Polar residues" evidence="2">
    <location>
        <begin position="101"/>
        <end position="132"/>
    </location>
</feature>
<gene>
    <name evidence="4" type="ORF">CONCODRAFT_5856</name>
</gene>
<dbReference type="InterPro" id="IPR039725">
    <property type="entry name" value="CC2D1A/B"/>
</dbReference>
<evidence type="ECO:0000256" key="2">
    <source>
        <dbReference type="SAM" id="MobiDB-lite"/>
    </source>
</evidence>
<sequence length="692" mass="77968">MFGFKSKNKDNNAKSDNYNFPELDFNPELMDNDQNFDDNELLSELGKLTAQTNVDFGNMQGPGVDNFENDEEPEVTVTEEDMNDPVLLGELAQLSGEDKNSVIQPTQTSGNLSPISGQPTNTSRAVSPPLSTYTEDNASLEAQYPPSERNFDSDRYSLSLSLNQPQSEDESNAPISPKLQMIQSQIEARRNEYRKAALFFKKNNDLTNAREMLAIAKSLDKPLEQVSMGLPLENSFSLPPPPNLKLTPSVPLVTAESAKTKKMTQSPKSPIKETPTNRSVYETLVPKIQSQIDLSTQLASFYLKSNDKVNAVRFHKLKKDLKEQLIKLESNLENDTPPKPLTADEIISYTFDRSIPDVPPNALELYIGQANNLSCKEIGPKFVDSYVHFDFGWPVNSNQGQGDTPVINRDSDPQFNFTQLIPIERTKPFQRHLERKKLAVELFHYRGFLWKSYSIGKAQMRLDRLLKETVVEETVQILDSNTRRPTGGTLNIRLRQRIPLTEPAIIKKQEKWTMLTGFEEEKPIQADNNTPAENSLPLPNNVASHQDLSDKPAEVTSAGESAQSSLNAQENVENEMDENESAYYDVNNIVSNVVLSHEIEKLESLPQLEPEQEDRLMSLQAKLQILMLQVQTGQLTLKQYIEQIQSQIGKDKALALKLKRSGKIDLAKGCLRWIKLMENEVNEVLESGVELE</sequence>
<protein>
    <recommendedName>
        <fullName evidence="3">C2 domain-containing protein</fullName>
    </recommendedName>
</protein>
<name>A0A137P8W8_CONC2</name>
<accession>A0A137P8W8</accession>
<dbReference type="PANTHER" id="PTHR13076:SF9">
    <property type="entry name" value="COILED-COIL AND C2 DOMAIN-CONTAINING PROTEIN 1-LIKE"/>
    <property type="match status" value="1"/>
</dbReference>
<dbReference type="InterPro" id="IPR035892">
    <property type="entry name" value="C2_domain_sf"/>
</dbReference>
<organism evidence="4 5">
    <name type="scientific">Conidiobolus coronatus (strain ATCC 28846 / CBS 209.66 / NRRL 28638)</name>
    <name type="common">Delacroixia coronata</name>
    <dbReference type="NCBI Taxonomy" id="796925"/>
    <lineage>
        <taxon>Eukaryota</taxon>
        <taxon>Fungi</taxon>
        <taxon>Fungi incertae sedis</taxon>
        <taxon>Zoopagomycota</taxon>
        <taxon>Entomophthoromycotina</taxon>
        <taxon>Entomophthoromycetes</taxon>
        <taxon>Entomophthorales</taxon>
        <taxon>Ancylistaceae</taxon>
        <taxon>Conidiobolus</taxon>
    </lineage>
</organism>
<evidence type="ECO:0000256" key="1">
    <source>
        <dbReference type="ARBA" id="ARBA00010672"/>
    </source>
</evidence>
<dbReference type="EMBL" id="KQ964475">
    <property type="protein sequence ID" value="KXN71422.1"/>
    <property type="molecule type" value="Genomic_DNA"/>
</dbReference>
<evidence type="ECO:0000259" key="3">
    <source>
        <dbReference type="PROSITE" id="PS50004"/>
    </source>
</evidence>
<dbReference type="PROSITE" id="PS50004">
    <property type="entry name" value="C2"/>
    <property type="match status" value="1"/>
</dbReference>
<dbReference type="InterPro" id="IPR000008">
    <property type="entry name" value="C2_dom"/>
</dbReference>
<dbReference type="AlphaFoldDB" id="A0A137P8W8"/>
<dbReference type="PANTHER" id="PTHR13076">
    <property type="entry name" value="COILED-COIL AND C2 DOMAIN-CONTAINING PROTEIN 1-LIKE"/>
    <property type="match status" value="1"/>
</dbReference>
<dbReference type="GO" id="GO:0001227">
    <property type="term" value="F:DNA-binding transcription repressor activity, RNA polymerase II-specific"/>
    <property type="evidence" value="ECO:0007669"/>
    <property type="project" value="InterPro"/>
</dbReference>
<dbReference type="OMA" id="NESAYYD"/>
<feature type="region of interest" description="Disordered" evidence="2">
    <location>
        <begin position="1"/>
        <end position="36"/>
    </location>
</feature>